<dbReference type="PANTHER" id="PTHR47510">
    <property type="entry name" value="REVERSE TRANSCRIPTASE DOMAIN-CONTAINING PROTEIN"/>
    <property type="match status" value="1"/>
</dbReference>
<sequence>MADLRRHQALVAETRTHLRVAQANVYSVRKNFELIERQTAALSLDVFSTCETWLTPDIADGDVAIPGYSLVRCDRGLLAPPGSRNKWVQGGGVACYIRESLKFKTLHAPKIITVGTPEFLAVELMLHGRPTLVVSVYSPEGIFPNNVLDFYDSICHKYQRAIIAGDFNINMLSQEYDPNHLRKVTEACGLSLIPSGPTNHTANADTWIDLIFVDDATGVRGFQKSQVPFADTHDLLFFEYFIGEISVACKTITTRRFSNFNKDDFNRQLIEKLNSMPFPIDGAEQAESALNNFNSIIIDLLDIHAPLGTLQRRRRPAPWFTKTLRDRCRARDKLYALARRLGDVAMLARYREVRRVLRRDIKHAREQHLLADLSACTDDARRWSYLRGLGLVSVEHRSPLEFFSSQELSRHYSSINNAHPLCSLEELQNIIDTPSSELESQFEFEPVSPTQMLAALRSMGHGARGRSLDGVSFSYLKHSLEIVAPYLAEIFNAFIASNSYPMSWKRSTIVPLSKVAKPASPSQTRPVANLPHMARACDILLTQQMSSYLESRDLLSPRQSGFRPGYSTQSALIKVTEDMRRAIEDEKVTVLVLFDFKCAFDTINHATLLGRLRELNFTTGALRLLHSYLSGRSQAVIDGDGVATEFVECTSGVPQGSSPAPVLFTAYICLVSLPTSMTRSGASARMLRPCSIGLVVADCASTLRRHRRSWWHPTSGICGWTSALVGHWWWMAWLCLSRRGFATWVLSSRATWLGLLTLIKYRRGVHGVLHRLRARARILTASVRSMLVSSLVLPHFDYVCAVFRSLPAQLDIRLRRLLNTAVRFIYGLPRDAAVLPYIERLGWLTPSLRRDYFLGMQVQRTRLSGRPSYLADLLPVRRVSTRALRPTTVEAFQQGEDFDRDVREWIQDVRNQNVE</sequence>
<evidence type="ECO:0000259" key="1">
    <source>
        <dbReference type="Pfam" id="PF00078"/>
    </source>
</evidence>
<keyword evidence="4" id="KW-1185">Reference proteome</keyword>
<dbReference type="GO" id="GO:0071897">
    <property type="term" value="P:DNA biosynthetic process"/>
    <property type="evidence" value="ECO:0007669"/>
    <property type="project" value="UniProtKB-ARBA"/>
</dbReference>
<dbReference type="InterPro" id="IPR036691">
    <property type="entry name" value="Endo/exonu/phosph_ase_sf"/>
</dbReference>
<reference evidence="3 4" key="1">
    <citation type="submission" date="2020-02" db="EMBL/GenBank/DDBJ databases">
        <authorList>
            <person name="Ferguson B K."/>
        </authorList>
    </citation>
    <scope>NUCLEOTIDE SEQUENCE [LARGE SCALE GENOMIC DNA]</scope>
</reference>
<dbReference type="OrthoDB" id="10072198at2759"/>
<dbReference type="Pfam" id="PF03372">
    <property type="entry name" value="Exo_endo_phos"/>
    <property type="match status" value="1"/>
</dbReference>
<dbReference type="SUPFAM" id="SSF56219">
    <property type="entry name" value="DNase I-like"/>
    <property type="match status" value="1"/>
</dbReference>
<feature type="domain" description="Endonuclease/exonuclease/phosphatase" evidence="2">
    <location>
        <begin position="22"/>
        <end position="222"/>
    </location>
</feature>
<dbReference type="Pfam" id="PF00078">
    <property type="entry name" value="RVT_1"/>
    <property type="match status" value="1"/>
</dbReference>
<evidence type="ECO:0000313" key="4">
    <source>
        <dbReference type="Proteomes" id="UP000479190"/>
    </source>
</evidence>
<organism evidence="3 4">
    <name type="scientific">Trichogramma brassicae</name>
    <dbReference type="NCBI Taxonomy" id="86971"/>
    <lineage>
        <taxon>Eukaryota</taxon>
        <taxon>Metazoa</taxon>
        <taxon>Ecdysozoa</taxon>
        <taxon>Arthropoda</taxon>
        <taxon>Hexapoda</taxon>
        <taxon>Insecta</taxon>
        <taxon>Pterygota</taxon>
        <taxon>Neoptera</taxon>
        <taxon>Endopterygota</taxon>
        <taxon>Hymenoptera</taxon>
        <taxon>Apocrita</taxon>
        <taxon>Proctotrupomorpha</taxon>
        <taxon>Chalcidoidea</taxon>
        <taxon>Trichogrammatidae</taxon>
        <taxon>Trichogramma</taxon>
    </lineage>
</organism>
<name>A0A6H5IDK9_9HYME</name>
<dbReference type="Proteomes" id="UP000479190">
    <property type="component" value="Unassembled WGS sequence"/>
</dbReference>
<feature type="domain" description="Reverse transcriptase" evidence="1">
    <location>
        <begin position="517"/>
        <end position="668"/>
    </location>
</feature>
<dbReference type="PANTHER" id="PTHR47510:SF3">
    <property type="entry name" value="ENDO_EXONUCLEASE_PHOSPHATASE DOMAIN-CONTAINING PROTEIN"/>
    <property type="match status" value="1"/>
</dbReference>
<dbReference type="InterPro" id="IPR000477">
    <property type="entry name" value="RT_dom"/>
</dbReference>
<dbReference type="EMBL" id="CADCXV010000809">
    <property type="protein sequence ID" value="CAB0036161.1"/>
    <property type="molecule type" value="Genomic_DNA"/>
</dbReference>
<accession>A0A6H5IDK9</accession>
<dbReference type="SUPFAM" id="SSF56672">
    <property type="entry name" value="DNA/RNA polymerases"/>
    <property type="match status" value="1"/>
</dbReference>
<gene>
    <name evidence="3" type="ORF">TBRA_LOCUS8041</name>
</gene>
<dbReference type="Gene3D" id="3.60.10.10">
    <property type="entry name" value="Endonuclease/exonuclease/phosphatase"/>
    <property type="match status" value="1"/>
</dbReference>
<evidence type="ECO:0000259" key="2">
    <source>
        <dbReference type="Pfam" id="PF03372"/>
    </source>
</evidence>
<evidence type="ECO:0000313" key="3">
    <source>
        <dbReference type="EMBL" id="CAB0036161.1"/>
    </source>
</evidence>
<protein>
    <submittedName>
        <fullName evidence="3">Uncharacterized protein</fullName>
    </submittedName>
</protein>
<dbReference type="InterPro" id="IPR005135">
    <property type="entry name" value="Endo/exonuclease/phosphatase"/>
</dbReference>
<dbReference type="GO" id="GO:0003824">
    <property type="term" value="F:catalytic activity"/>
    <property type="evidence" value="ECO:0007669"/>
    <property type="project" value="InterPro"/>
</dbReference>
<dbReference type="AlphaFoldDB" id="A0A6H5IDK9"/>
<proteinExistence type="predicted"/>
<dbReference type="InterPro" id="IPR043502">
    <property type="entry name" value="DNA/RNA_pol_sf"/>
</dbReference>